<dbReference type="Gene3D" id="1.25.40.510">
    <property type="entry name" value="GLE1-like"/>
    <property type="match status" value="1"/>
</dbReference>
<sequence length="436" mass="51127">MDIDKLGDKLSCTLTNWEVHNGDSLSKTPNRKGNKVINNFKINIDTRSVEDKLSSLINKHLNDAQKALENIRIQRENELKKQEELRISQEKKRLEDEKRRIEEEKVHIKNEKKFFEDIKGNVEAQKQVEKTIENNIVTNTRDTLNIENPRNRCIVNQTEERRFVEMLENYEKSKEYLEIMNSTDKDIKNTRINIKKTIQLSINQISSTKKQVLLSSNRIIELLSSLKNMKQSYDYALYMIANSLISQCSGQITAHPDSVWSYSYTYFNILKIHNEIDMMMNGIIYRSCPILLSGKLKEMQNMNETEEALFQRISSIVRFYLAINIQCKNYHVIWLWLVKILNKNPSREVPSVLVTALQIIPFFFMPVFGIQFRKLLDYIHNFIIPNINLLIENNPYPIKSYSQQLGMILNELRGTTSIHEPPSGYILKDKNIDIEC</sequence>
<protein>
    <recommendedName>
        <fullName evidence="9">mRNA export factor GLE1</fullName>
    </recommendedName>
    <alternativeName>
        <fullName evidence="10">Nucleoporin GLE1</fullName>
    </alternativeName>
</protein>
<keyword evidence="3" id="KW-0813">Transport</keyword>
<keyword evidence="5" id="KW-0653">Protein transport</keyword>
<dbReference type="AlphaFoldDB" id="A0A1J4MK69"/>
<dbReference type="GeneID" id="92364700"/>
<dbReference type="PANTHER" id="PTHR12960:SF0">
    <property type="entry name" value="MRNA EXPORT FACTOR GLE1"/>
    <property type="match status" value="1"/>
</dbReference>
<dbReference type="OrthoDB" id="343785at2759"/>
<dbReference type="VEuPathDB" id="CryptoDB:cand_005150"/>
<gene>
    <name evidence="12" type="ORF">cand_005150</name>
</gene>
<dbReference type="GO" id="GO:0005737">
    <property type="term" value="C:cytoplasm"/>
    <property type="evidence" value="ECO:0007669"/>
    <property type="project" value="TreeGrafter"/>
</dbReference>
<dbReference type="GO" id="GO:0031369">
    <property type="term" value="F:translation initiation factor binding"/>
    <property type="evidence" value="ECO:0007669"/>
    <property type="project" value="TreeGrafter"/>
</dbReference>
<dbReference type="Proteomes" id="UP000186804">
    <property type="component" value="Unassembled WGS sequence"/>
</dbReference>
<dbReference type="InterPro" id="IPR012476">
    <property type="entry name" value="GLE1"/>
</dbReference>
<evidence type="ECO:0000313" key="12">
    <source>
        <dbReference type="EMBL" id="OII74415.1"/>
    </source>
</evidence>
<comment type="caution">
    <text evidence="12">The sequence shown here is derived from an EMBL/GenBank/DDBJ whole genome shotgun (WGS) entry which is preliminary data.</text>
</comment>
<keyword evidence="11" id="KW-0175">Coiled coil</keyword>
<name>A0A1J4MK69_9CRYT</name>
<dbReference type="GO" id="GO:0005543">
    <property type="term" value="F:phospholipid binding"/>
    <property type="evidence" value="ECO:0007669"/>
    <property type="project" value="TreeGrafter"/>
</dbReference>
<reference evidence="12 13" key="1">
    <citation type="submission" date="2016-10" db="EMBL/GenBank/DDBJ databases">
        <title>Reductive evolution of mitochondrial metabolism and differential evolution of invasion-related proteins in Cryptosporidium.</title>
        <authorList>
            <person name="Liu S."/>
            <person name="Roellig D.M."/>
            <person name="Guo Y."/>
            <person name="Li N."/>
            <person name="Frace M.A."/>
            <person name="Tang K."/>
            <person name="Zhang L."/>
            <person name="Feng Y."/>
            <person name="Xiao L."/>
        </authorList>
    </citation>
    <scope>NUCLEOTIDE SEQUENCE [LARGE SCALE GENOMIC DNA]</scope>
    <source>
        <strain evidence="12">30847</strain>
    </source>
</reference>
<evidence type="ECO:0000256" key="8">
    <source>
        <dbReference type="ARBA" id="ARBA00023242"/>
    </source>
</evidence>
<dbReference type="Pfam" id="PF07817">
    <property type="entry name" value="GLE1"/>
    <property type="match status" value="1"/>
</dbReference>
<comment type="similarity">
    <text evidence="2">Belongs to the GLE1 family.</text>
</comment>
<evidence type="ECO:0000256" key="6">
    <source>
        <dbReference type="ARBA" id="ARBA00023010"/>
    </source>
</evidence>
<evidence type="ECO:0000256" key="5">
    <source>
        <dbReference type="ARBA" id="ARBA00022927"/>
    </source>
</evidence>
<evidence type="ECO:0000256" key="1">
    <source>
        <dbReference type="ARBA" id="ARBA00004567"/>
    </source>
</evidence>
<accession>A0A1J4MK69</accession>
<evidence type="ECO:0000256" key="9">
    <source>
        <dbReference type="ARBA" id="ARBA00026227"/>
    </source>
</evidence>
<dbReference type="GO" id="GO:0044614">
    <property type="term" value="C:nuclear pore cytoplasmic filaments"/>
    <property type="evidence" value="ECO:0007669"/>
    <property type="project" value="TreeGrafter"/>
</dbReference>
<evidence type="ECO:0000256" key="11">
    <source>
        <dbReference type="SAM" id="Coils"/>
    </source>
</evidence>
<organism evidence="12 13">
    <name type="scientific">Cryptosporidium andersoni</name>
    <dbReference type="NCBI Taxonomy" id="117008"/>
    <lineage>
        <taxon>Eukaryota</taxon>
        <taxon>Sar</taxon>
        <taxon>Alveolata</taxon>
        <taxon>Apicomplexa</taxon>
        <taxon>Conoidasida</taxon>
        <taxon>Coccidia</taxon>
        <taxon>Eucoccidiorida</taxon>
        <taxon>Eimeriorina</taxon>
        <taxon>Cryptosporidiidae</taxon>
        <taxon>Cryptosporidium</taxon>
    </lineage>
</organism>
<comment type="subcellular location">
    <subcellularLocation>
        <location evidence="1">Nucleus</location>
        <location evidence="1">Nuclear pore complex</location>
    </subcellularLocation>
</comment>
<dbReference type="EMBL" id="LRBS01000096">
    <property type="protein sequence ID" value="OII74415.1"/>
    <property type="molecule type" value="Genomic_DNA"/>
</dbReference>
<dbReference type="InterPro" id="IPR038506">
    <property type="entry name" value="GLE1-like_sf"/>
</dbReference>
<proteinExistence type="inferred from homology"/>
<keyword evidence="8" id="KW-0539">Nucleus</keyword>
<dbReference type="GO" id="GO:0000822">
    <property type="term" value="F:inositol hexakisphosphate binding"/>
    <property type="evidence" value="ECO:0007669"/>
    <property type="project" value="TreeGrafter"/>
</dbReference>
<dbReference type="PANTHER" id="PTHR12960">
    <property type="entry name" value="GLE-1-RELATED"/>
    <property type="match status" value="1"/>
</dbReference>
<evidence type="ECO:0000313" key="13">
    <source>
        <dbReference type="Proteomes" id="UP000186804"/>
    </source>
</evidence>
<evidence type="ECO:0000256" key="3">
    <source>
        <dbReference type="ARBA" id="ARBA00022448"/>
    </source>
</evidence>
<keyword evidence="7" id="KW-0906">Nuclear pore complex</keyword>
<feature type="coiled-coil region" evidence="11">
    <location>
        <begin position="57"/>
        <end position="111"/>
    </location>
</feature>
<evidence type="ECO:0000256" key="10">
    <source>
        <dbReference type="ARBA" id="ARBA00029983"/>
    </source>
</evidence>
<keyword evidence="6" id="KW-0811">Translocation</keyword>
<evidence type="ECO:0000256" key="2">
    <source>
        <dbReference type="ARBA" id="ARBA00011056"/>
    </source>
</evidence>
<keyword evidence="13" id="KW-1185">Reference proteome</keyword>
<dbReference type="GO" id="GO:0015031">
    <property type="term" value="P:protein transport"/>
    <property type="evidence" value="ECO:0007669"/>
    <property type="project" value="UniProtKB-KW"/>
</dbReference>
<dbReference type="GO" id="GO:0016973">
    <property type="term" value="P:poly(A)+ mRNA export from nucleus"/>
    <property type="evidence" value="ECO:0007669"/>
    <property type="project" value="InterPro"/>
</dbReference>
<keyword evidence="4" id="KW-0509">mRNA transport</keyword>
<dbReference type="RefSeq" id="XP_067067282.1">
    <property type="nucleotide sequence ID" value="XM_067210756.1"/>
</dbReference>
<evidence type="ECO:0000256" key="7">
    <source>
        <dbReference type="ARBA" id="ARBA00023132"/>
    </source>
</evidence>
<evidence type="ECO:0000256" key="4">
    <source>
        <dbReference type="ARBA" id="ARBA00022816"/>
    </source>
</evidence>